<dbReference type="Pfam" id="PF00578">
    <property type="entry name" value="AhpC-TSA"/>
    <property type="match status" value="1"/>
</dbReference>
<proteinExistence type="inferred from homology"/>
<dbReference type="GO" id="GO:0005737">
    <property type="term" value="C:cytoplasm"/>
    <property type="evidence" value="ECO:0007669"/>
    <property type="project" value="TreeGrafter"/>
</dbReference>
<dbReference type="AlphaFoldDB" id="A0A518EQM2"/>
<feature type="domain" description="Thioredoxin" evidence="12">
    <location>
        <begin position="43"/>
        <end position="196"/>
    </location>
</feature>
<dbReference type="PROSITE" id="PS51257">
    <property type="entry name" value="PROKAR_LIPOPROTEIN"/>
    <property type="match status" value="1"/>
</dbReference>
<dbReference type="InterPro" id="IPR036249">
    <property type="entry name" value="Thioredoxin-like_sf"/>
</dbReference>
<name>A0A518EQM2_9BACT</name>
<keyword evidence="4" id="KW-0049">Antioxidant</keyword>
<evidence type="ECO:0000256" key="7">
    <source>
        <dbReference type="ARBA" id="ARBA00023284"/>
    </source>
</evidence>
<evidence type="ECO:0000256" key="5">
    <source>
        <dbReference type="ARBA" id="ARBA00023002"/>
    </source>
</evidence>
<dbReference type="EC" id="1.11.1.24" evidence="2"/>
<dbReference type="EMBL" id="CP036434">
    <property type="protein sequence ID" value="QDV06393.1"/>
    <property type="molecule type" value="Genomic_DNA"/>
</dbReference>
<evidence type="ECO:0000256" key="9">
    <source>
        <dbReference type="ARBA" id="ARBA00038489"/>
    </source>
</evidence>
<dbReference type="InterPro" id="IPR000866">
    <property type="entry name" value="AhpC/TSA"/>
</dbReference>
<evidence type="ECO:0000256" key="1">
    <source>
        <dbReference type="ARBA" id="ARBA00003330"/>
    </source>
</evidence>
<keyword evidence="14" id="KW-1185">Reference proteome</keyword>
<evidence type="ECO:0000259" key="12">
    <source>
        <dbReference type="PROSITE" id="PS51352"/>
    </source>
</evidence>
<dbReference type="Proteomes" id="UP000320390">
    <property type="component" value="Chromosome"/>
</dbReference>
<accession>A0A518EQM2</accession>
<gene>
    <name evidence="13" type="primary">bcp_1</name>
    <name evidence="13" type="ORF">Poly30_19020</name>
</gene>
<dbReference type="SUPFAM" id="SSF52833">
    <property type="entry name" value="Thioredoxin-like"/>
    <property type="match status" value="1"/>
</dbReference>
<dbReference type="GO" id="GO:0045454">
    <property type="term" value="P:cell redox homeostasis"/>
    <property type="evidence" value="ECO:0007669"/>
    <property type="project" value="TreeGrafter"/>
</dbReference>
<evidence type="ECO:0000256" key="8">
    <source>
        <dbReference type="ARBA" id="ARBA00032824"/>
    </source>
</evidence>
<dbReference type="InterPro" id="IPR013766">
    <property type="entry name" value="Thioredoxin_domain"/>
</dbReference>
<comment type="function">
    <text evidence="1">Thiol-specific peroxidase that catalyzes the reduction of hydrogen peroxide and organic hydroperoxides to water and alcohols, respectively. Plays a role in cell protection against oxidative stress by detoxifying peroxides and as sensor of hydrogen peroxide-mediated signaling events.</text>
</comment>
<keyword evidence="6" id="KW-1015">Disulfide bond</keyword>
<comment type="similarity">
    <text evidence="9">Belongs to the peroxiredoxin family. BCP/PrxQ subfamily.</text>
</comment>
<keyword evidence="3 13" id="KW-0575">Peroxidase</keyword>
<evidence type="ECO:0000313" key="13">
    <source>
        <dbReference type="EMBL" id="QDV06393.1"/>
    </source>
</evidence>
<evidence type="ECO:0000256" key="4">
    <source>
        <dbReference type="ARBA" id="ARBA00022862"/>
    </source>
</evidence>
<evidence type="ECO:0000313" key="14">
    <source>
        <dbReference type="Proteomes" id="UP000320390"/>
    </source>
</evidence>
<dbReference type="OrthoDB" id="9812811at2"/>
<evidence type="ECO:0000256" key="2">
    <source>
        <dbReference type="ARBA" id="ARBA00013017"/>
    </source>
</evidence>
<comment type="catalytic activity">
    <reaction evidence="11">
        <text>a hydroperoxide + [thioredoxin]-dithiol = an alcohol + [thioredoxin]-disulfide + H2O</text>
        <dbReference type="Rhea" id="RHEA:62620"/>
        <dbReference type="Rhea" id="RHEA-COMP:10698"/>
        <dbReference type="Rhea" id="RHEA-COMP:10700"/>
        <dbReference type="ChEBI" id="CHEBI:15377"/>
        <dbReference type="ChEBI" id="CHEBI:29950"/>
        <dbReference type="ChEBI" id="CHEBI:30879"/>
        <dbReference type="ChEBI" id="CHEBI:35924"/>
        <dbReference type="ChEBI" id="CHEBI:50058"/>
        <dbReference type="EC" id="1.11.1.24"/>
    </reaction>
</comment>
<organism evidence="13 14">
    <name type="scientific">Saltatorellus ferox</name>
    <dbReference type="NCBI Taxonomy" id="2528018"/>
    <lineage>
        <taxon>Bacteria</taxon>
        <taxon>Pseudomonadati</taxon>
        <taxon>Planctomycetota</taxon>
        <taxon>Planctomycetia</taxon>
        <taxon>Planctomycetia incertae sedis</taxon>
        <taxon>Saltatorellus</taxon>
    </lineage>
</organism>
<dbReference type="RefSeq" id="WP_145196532.1">
    <property type="nucleotide sequence ID" value="NZ_CP036434.1"/>
</dbReference>
<dbReference type="GO" id="GO:0034599">
    <property type="term" value="P:cellular response to oxidative stress"/>
    <property type="evidence" value="ECO:0007669"/>
    <property type="project" value="TreeGrafter"/>
</dbReference>
<dbReference type="PANTHER" id="PTHR42801:SF4">
    <property type="entry name" value="AHPC_TSA FAMILY PROTEIN"/>
    <property type="match status" value="1"/>
</dbReference>
<dbReference type="PROSITE" id="PS51352">
    <property type="entry name" value="THIOREDOXIN_2"/>
    <property type="match status" value="1"/>
</dbReference>
<sequence length="196" mass="21322">MTRHLTLLCALALAACGSTSGRGERPAKALTTEEEASEMAALATAGSPLLDQRLPSTDFVLFDQEGFPFPLAEQEGSWLVLHFFPESDTPDCACDATAFTGHLWRFNDMDAEVACVTSAPRDRTLRYAKKYGLQSPLLSDVDLAVASAYGAVSASGELVRTTFLLDPELRIAARWDDVKSNEHVEDILETLAVVRK</sequence>
<evidence type="ECO:0000256" key="3">
    <source>
        <dbReference type="ARBA" id="ARBA00022559"/>
    </source>
</evidence>
<dbReference type="InterPro" id="IPR050924">
    <property type="entry name" value="Peroxiredoxin_BCP/PrxQ"/>
</dbReference>
<dbReference type="Gene3D" id="3.40.30.10">
    <property type="entry name" value="Glutaredoxin"/>
    <property type="match status" value="1"/>
</dbReference>
<evidence type="ECO:0000256" key="11">
    <source>
        <dbReference type="ARBA" id="ARBA00049091"/>
    </source>
</evidence>
<dbReference type="CDD" id="cd03017">
    <property type="entry name" value="PRX_BCP"/>
    <property type="match status" value="1"/>
</dbReference>
<reference evidence="13 14" key="1">
    <citation type="submission" date="2019-02" db="EMBL/GenBank/DDBJ databases">
        <title>Deep-cultivation of Planctomycetes and their phenomic and genomic characterization uncovers novel biology.</title>
        <authorList>
            <person name="Wiegand S."/>
            <person name="Jogler M."/>
            <person name="Boedeker C."/>
            <person name="Pinto D."/>
            <person name="Vollmers J."/>
            <person name="Rivas-Marin E."/>
            <person name="Kohn T."/>
            <person name="Peeters S.H."/>
            <person name="Heuer A."/>
            <person name="Rast P."/>
            <person name="Oberbeckmann S."/>
            <person name="Bunk B."/>
            <person name="Jeske O."/>
            <person name="Meyerdierks A."/>
            <person name="Storesund J.E."/>
            <person name="Kallscheuer N."/>
            <person name="Luecker S."/>
            <person name="Lage O.M."/>
            <person name="Pohl T."/>
            <person name="Merkel B.J."/>
            <person name="Hornburger P."/>
            <person name="Mueller R.-W."/>
            <person name="Bruemmer F."/>
            <person name="Labrenz M."/>
            <person name="Spormann A.M."/>
            <person name="Op den Camp H."/>
            <person name="Overmann J."/>
            <person name="Amann R."/>
            <person name="Jetten M.S.M."/>
            <person name="Mascher T."/>
            <person name="Medema M.H."/>
            <person name="Devos D.P."/>
            <person name="Kaster A.-K."/>
            <person name="Ovreas L."/>
            <person name="Rohde M."/>
            <person name="Galperin M.Y."/>
            <person name="Jogler C."/>
        </authorList>
    </citation>
    <scope>NUCLEOTIDE SEQUENCE [LARGE SCALE GENOMIC DNA]</scope>
    <source>
        <strain evidence="13 14">Poly30</strain>
    </source>
</reference>
<protein>
    <recommendedName>
        <fullName evidence="2">thioredoxin-dependent peroxiredoxin</fullName>
        <ecNumber evidence="2">1.11.1.24</ecNumber>
    </recommendedName>
    <alternativeName>
        <fullName evidence="8">Thioredoxin peroxidase</fullName>
    </alternativeName>
    <alternativeName>
        <fullName evidence="10">Thioredoxin-dependent peroxiredoxin Bcp</fullName>
    </alternativeName>
</protein>
<evidence type="ECO:0000256" key="10">
    <source>
        <dbReference type="ARBA" id="ARBA00042639"/>
    </source>
</evidence>
<dbReference type="GO" id="GO:0008379">
    <property type="term" value="F:thioredoxin peroxidase activity"/>
    <property type="evidence" value="ECO:0007669"/>
    <property type="project" value="TreeGrafter"/>
</dbReference>
<evidence type="ECO:0000256" key="6">
    <source>
        <dbReference type="ARBA" id="ARBA00023157"/>
    </source>
</evidence>
<keyword evidence="5 13" id="KW-0560">Oxidoreductase</keyword>
<dbReference type="PANTHER" id="PTHR42801">
    <property type="entry name" value="THIOREDOXIN-DEPENDENT PEROXIDE REDUCTASE"/>
    <property type="match status" value="1"/>
</dbReference>
<keyword evidence="7" id="KW-0676">Redox-active center</keyword>